<dbReference type="GO" id="GO:0042256">
    <property type="term" value="P:cytosolic ribosome assembly"/>
    <property type="evidence" value="ECO:0007669"/>
    <property type="project" value="UniProtKB-UniRule"/>
</dbReference>
<name>A0A0S6W3T7_9BACT</name>
<gene>
    <name evidence="2" type="primary">rsfS</name>
    <name evidence="3" type="ORF">U14_04358</name>
</gene>
<dbReference type="GO" id="GO:0005737">
    <property type="term" value="C:cytoplasm"/>
    <property type="evidence" value="ECO:0007669"/>
    <property type="project" value="UniProtKB-SubCell"/>
</dbReference>
<accession>A0A0S6W3T7</accession>
<dbReference type="GO" id="GO:0017148">
    <property type="term" value="P:negative regulation of translation"/>
    <property type="evidence" value="ECO:0007669"/>
    <property type="project" value="UniProtKB-UniRule"/>
</dbReference>
<comment type="subcellular location">
    <subcellularLocation>
        <location evidence="2">Cytoplasm</location>
    </subcellularLocation>
</comment>
<dbReference type="InterPro" id="IPR043519">
    <property type="entry name" value="NT_sf"/>
</dbReference>
<dbReference type="AlphaFoldDB" id="A0A0S6W3T7"/>
<organism evidence="3">
    <name type="scientific">Candidatus Moduliflexus flocculans</name>
    <dbReference type="NCBI Taxonomy" id="1499966"/>
    <lineage>
        <taxon>Bacteria</taxon>
        <taxon>Candidatus Moduliflexota</taxon>
        <taxon>Candidatus Moduliflexia</taxon>
        <taxon>Candidatus Moduliflexales</taxon>
        <taxon>Candidatus Moduliflexaceae</taxon>
    </lineage>
</organism>
<protein>
    <recommendedName>
        <fullName evidence="2">Ribosomal silencing factor RsfS</fullName>
    </recommendedName>
</protein>
<dbReference type="Gene3D" id="3.30.460.10">
    <property type="entry name" value="Beta Polymerase, domain 2"/>
    <property type="match status" value="1"/>
</dbReference>
<dbReference type="HAMAP" id="MF_01477">
    <property type="entry name" value="Iojap_RsfS"/>
    <property type="match status" value="1"/>
</dbReference>
<comment type="similarity">
    <text evidence="1 2">Belongs to the Iojap/RsfS family.</text>
</comment>
<dbReference type="PANTHER" id="PTHR21043">
    <property type="entry name" value="IOJAP SUPERFAMILY ORTHOLOG"/>
    <property type="match status" value="1"/>
</dbReference>
<dbReference type="HOGENOM" id="CLU_092688_2_0_0"/>
<comment type="function">
    <text evidence="2">Functions as a ribosomal silencing factor. Interacts with ribosomal protein uL14 (rplN), blocking formation of intersubunit bridge B8. Prevents association of the 30S and 50S ribosomal subunits and the formation of functional ribosomes, thus repressing translation.</text>
</comment>
<dbReference type="NCBIfam" id="TIGR00090">
    <property type="entry name" value="rsfS_iojap_ybeB"/>
    <property type="match status" value="1"/>
</dbReference>
<keyword evidence="2" id="KW-0963">Cytoplasm</keyword>
<dbReference type="SUPFAM" id="SSF81301">
    <property type="entry name" value="Nucleotidyltransferase"/>
    <property type="match status" value="1"/>
</dbReference>
<keyword evidence="2" id="KW-0810">Translation regulation</keyword>
<dbReference type="Pfam" id="PF02410">
    <property type="entry name" value="RsfS"/>
    <property type="match status" value="1"/>
</dbReference>
<sequence>MTDTQSTRLTPQPLAAASREDAVAAAQAALDKKALNVVLLDVAGVVTYADYILVCSGRSSVQVKAIVSSIEDAMRARKIRPLHIEGGTEAHWVLMDYDDIIIHVFVEETRVFYNLERLWGDVPRTAFESPESALFSI</sequence>
<comment type="subunit">
    <text evidence="2">Interacts with ribosomal protein uL14 (rplN).</text>
</comment>
<dbReference type="GO" id="GO:0090071">
    <property type="term" value="P:negative regulation of ribosome biogenesis"/>
    <property type="evidence" value="ECO:0007669"/>
    <property type="project" value="UniProtKB-UniRule"/>
</dbReference>
<dbReference type="GO" id="GO:0043023">
    <property type="term" value="F:ribosomal large subunit binding"/>
    <property type="evidence" value="ECO:0007669"/>
    <property type="project" value="TreeGrafter"/>
</dbReference>
<reference evidence="3" key="1">
    <citation type="journal article" date="2015" name="PeerJ">
        <title>First genomic representation of candidate bacterial phylum KSB3 points to enhanced environmental sensing as a trigger of wastewater bulking.</title>
        <authorList>
            <person name="Sekiguchi Y."/>
            <person name="Ohashi A."/>
            <person name="Parks D.H."/>
            <person name="Yamauchi T."/>
            <person name="Tyson G.W."/>
            <person name="Hugenholtz P."/>
        </authorList>
    </citation>
    <scope>NUCLEOTIDE SEQUENCE [LARGE SCALE GENOMIC DNA]</scope>
</reference>
<evidence type="ECO:0000313" key="3">
    <source>
        <dbReference type="EMBL" id="GAK53099.1"/>
    </source>
</evidence>
<keyword evidence="4" id="KW-1185">Reference proteome</keyword>
<proteinExistence type="inferred from homology"/>
<dbReference type="EMBL" id="DF820459">
    <property type="protein sequence ID" value="GAK53099.1"/>
    <property type="molecule type" value="Genomic_DNA"/>
</dbReference>
<keyword evidence="2" id="KW-0678">Repressor</keyword>
<evidence type="ECO:0000256" key="1">
    <source>
        <dbReference type="ARBA" id="ARBA00010574"/>
    </source>
</evidence>
<dbReference type="STRING" id="1499966.U14_04358"/>
<dbReference type="Proteomes" id="UP000030700">
    <property type="component" value="Unassembled WGS sequence"/>
</dbReference>
<evidence type="ECO:0000313" key="4">
    <source>
        <dbReference type="Proteomes" id="UP000030700"/>
    </source>
</evidence>
<dbReference type="InterPro" id="IPR004394">
    <property type="entry name" value="Iojap/RsfS/C7orf30"/>
</dbReference>
<evidence type="ECO:0000256" key="2">
    <source>
        <dbReference type="HAMAP-Rule" id="MF_01477"/>
    </source>
</evidence>
<dbReference type="PANTHER" id="PTHR21043:SF0">
    <property type="entry name" value="MITOCHONDRIAL ASSEMBLY OF RIBOSOMAL LARGE SUBUNIT PROTEIN 1"/>
    <property type="match status" value="1"/>
</dbReference>